<name>E2AEM9_CAMFO</name>
<dbReference type="EMBL" id="GL438870">
    <property type="protein sequence ID" value="EFN68104.1"/>
    <property type="molecule type" value="Genomic_DNA"/>
</dbReference>
<gene>
    <name evidence="1" type="ORF">EAG_10688</name>
</gene>
<protein>
    <submittedName>
        <fullName evidence="1">Uncharacterized protein</fullName>
    </submittedName>
</protein>
<accession>E2AEM9</accession>
<evidence type="ECO:0000313" key="1">
    <source>
        <dbReference type="EMBL" id="EFN68104.1"/>
    </source>
</evidence>
<sequence>MHGNVRVLVRFGSRAAINDDKNDDVCSFCRRSPRLVVGNDNAREDGSASDDSLDLKNWYKISHTVPQTVQIILICWATGRIKI</sequence>
<keyword evidence="2" id="KW-1185">Reference proteome</keyword>
<evidence type="ECO:0000313" key="2">
    <source>
        <dbReference type="Proteomes" id="UP000000311"/>
    </source>
</evidence>
<proteinExistence type="predicted"/>
<dbReference type="InParanoid" id="E2AEM9"/>
<dbReference type="Proteomes" id="UP000000311">
    <property type="component" value="Unassembled WGS sequence"/>
</dbReference>
<dbReference type="AlphaFoldDB" id="E2AEM9"/>
<organism evidence="2">
    <name type="scientific">Camponotus floridanus</name>
    <name type="common">Florida carpenter ant</name>
    <dbReference type="NCBI Taxonomy" id="104421"/>
    <lineage>
        <taxon>Eukaryota</taxon>
        <taxon>Metazoa</taxon>
        <taxon>Ecdysozoa</taxon>
        <taxon>Arthropoda</taxon>
        <taxon>Hexapoda</taxon>
        <taxon>Insecta</taxon>
        <taxon>Pterygota</taxon>
        <taxon>Neoptera</taxon>
        <taxon>Endopterygota</taxon>
        <taxon>Hymenoptera</taxon>
        <taxon>Apocrita</taxon>
        <taxon>Aculeata</taxon>
        <taxon>Formicoidea</taxon>
        <taxon>Formicidae</taxon>
        <taxon>Formicinae</taxon>
        <taxon>Camponotus</taxon>
    </lineage>
</organism>
<reference evidence="1 2" key="1">
    <citation type="journal article" date="2010" name="Science">
        <title>Genomic comparison of the ants Camponotus floridanus and Harpegnathos saltator.</title>
        <authorList>
            <person name="Bonasio R."/>
            <person name="Zhang G."/>
            <person name="Ye C."/>
            <person name="Mutti N.S."/>
            <person name="Fang X."/>
            <person name="Qin N."/>
            <person name="Donahue G."/>
            <person name="Yang P."/>
            <person name="Li Q."/>
            <person name="Li C."/>
            <person name="Zhang P."/>
            <person name="Huang Z."/>
            <person name="Berger S.L."/>
            <person name="Reinberg D."/>
            <person name="Wang J."/>
            <person name="Liebig J."/>
        </authorList>
    </citation>
    <scope>NUCLEOTIDE SEQUENCE [LARGE SCALE GENOMIC DNA]</scope>
    <source>
        <strain evidence="2">C129</strain>
    </source>
</reference>